<dbReference type="SUPFAM" id="SSF48452">
    <property type="entry name" value="TPR-like"/>
    <property type="match status" value="1"/>
</dbReference>
<reference evidence="1" key="1">
    <citation type="journal article" date="2014" name="Front. Microbiol.">
        <title>High frequency of phylogenetically diverse reductive dehalogenase-homologous genes in deep subseafloor sedimentary metagenomes.</title>
        <authorList>
            <person name="Kawai M."/>
            <person name="Futagami T."/>
            <person name="Toyoda A."/>
            <person name="Takaki Y."/>
            <person name="Nishi S."/>
            <person name="Hori S."/>
            <person name="Arai W."/>
            <person name="Tsubouchi T."/>
            <person name="Morono Y."/>
            <person name="Uchiyama I."/>
            <person name="Ito T."/>
            <person name="Fujiyama A."/>
            <person name="Inagaki F."/>
            <person name="Takami H."/>
        </authorList>
    </citation>
    <scope>NUCLEOTIDE SEQUENCE</scope>
    <source>
        <strain evidence="1">Expedition CK06-06</strain>
    </source>
</reference>
<proteinExistence type="predicted"/>
<accession>X1PIZ2</accession>
<gene>
    <name evidence="1" type="ORF">S06H3_58640</name>
</gene>
<dbReference type="InterPro" id="IPR011990">
    <property type="entry name" value="TPR-like_helical_dom_sf"/>
</dbReference>
<dbReference type="Pfam" id="PF13181">
    <property type="entry name" value="TPR_8"/>
    <property type="match status" value="1"/>
</dbReference>
<dbReference type="AlphaFoldDB" id="X1PIZ2"/>
<organism evidence="1">
    <name type="scientific">marine sediment metagenome</name>
    <dbReference type="NCBI Taxonomy" id="412755"/>
    <lineage>
        <taxon>unclassified sequences</taxon>
        <taxon>metagenomes</taxon>
        <taxon>ecological metagenomes</taxon>
    </lineage>
</organism>
<dbReference type="InterPro" id="IPR019734">
    <property type="entry name" value="TPR_rpt"/>
</dbReference>
<dbReference type="Gene3D" id="1.25.40.10">
    <property type="entry name" value="Tetratricopeptide repeat domain"/>
    <property type="match status" value="1"/>
</dbReference>
<comment type="caution">
    <text evidence="1">The sequence shown here is derived from an EMBL/GenBank/DDBJ whole genome shotgun (WGS) entry which is preliminary data.</text>
</comment>
<evidence type="ECO:0008006" key="2">
    <source>
        <dbReference type="Google" id="ProtNLM"/>
    </source>
</evidence>
<sequence length="92" mass="10564">MTIYKGLQNLLGISSVLSEQGLIYWQKGMKEQALSFLQESLEIRQKIGNKVLVAASLSYKIQFNVELNNIEEAEKHFESLDLINKEIKNKHV</sequence>
<evidence type="ECO:0000313" key="1">
    <source>
        <dbReference type="EMBL" id="GAI56282.1"/>
    </source>
</evidence>
<dbReference type="EMBL" id="BARV01037987">
    <property type="protein sequence ID" value="GAI56282.1"/>
    <property type="molecule type" value="Genomic_DNA"/>
</dbReference>
<name>X1PIZ2_9ZZZZ</name>
<feature type="non-terminal residue" evidence="1">
    <location>
        <position position="92"/>
    </location>
</feature>
<protein>
    <recommendedName>
        <fullName evidence="2">MalT-like TPR region domain-containing protein</fullName>
    </recommendedName>
</protein>